<dbReference type="EMBL" id="FP671138">
    <property type="protein sequence ID" value="CBH40737.1"/>
    <property type="molecule type" value="Genomic_DNA"/>
</dbReference>
<evidence type="ECO:0000313" key="2">
    <source>
        <dbReference type="Proteomes" id="UP000006902"/>
    </source>
</evidence>
<dbReference type="InterPro" id="IPR052077">
    <property type="entry name" value="CcrZ_PhaseVar_Mediator"/>
</dbReference>
<dbReference type="RefSeq" id="WP_013022113.1">
    <property type="nucleotide sequence ID" value="NC_013948.1"/>
</dbReference>
<dbReference type="SUPFAM" id="SSF56112">
    <property type="entry name" value="Protein kinase-like (PK-like)"/>
    <property type="match status" value="1"/>
</dbReference>
<sequence length="252" mass="30082">MDYQESFKEKQFITKGHTNVSYLLNGIFVQEKVYTGFNHKIDYKILANFDFVPKLLNENKEKTEWEFIKGTEPELTNENIVKIAKLLYTVHNSKLNFPPSNHAARVKHYRKVLKEKNVNIKALNDFYRNINKTLSNMNKNVPCHNDLWTFNLVLQDQTEKIFICDWEYATMGDSNFELAYFIESANLNKEQEKLFLDSYGEYDELFLLRHKMLVNYLVILWAYAQETVPFSTKVYEERLYKYDKELSQLRGF</sequence>
<dbReference type="PANTHER" id="PTHR40086">
    <property type="entry name" value="PHOSPHOTRANSFERASE YTMP-RELATED"/>
    <property type="match status" value="1"/>
</dbReference>
<gene>
    <name evidence="1" type="primary">licA</name>
    <name evidence="1" type="ordered locus">MAGa5270</name>
</gene>
<protein>
    <submittedName>
        <fullName evidence="1">LicA</fullName>
    </submittedName>
</protein>
<reference evidence="2" key="1">
    <citation type="journal article" date="2010" name="BMC Genomics">
        <title>Comparative genomic and proteomic analyses of two Mycoplasma agalactiae strains: clues to the macro- and micro-events that are shaping mycoplasma diversity.</title>
        <authorList>
            <person name="Nouvel L.X."/>
            <person name="Sirand-Pugnet P."/>
            <person name="Marenda M.S."/>
            <person name="Sagne E."/>
            <person name="Barbe V."/>
            <person name="Mangenot S."/>
            <person name="Schenowitz C."/>
            <person name="Jacob D."/>
            <person name="Barre A."/>
            <person name="Claverol S."/>
            <person name="Blanchard A."/>
            <person name="Citti C."/>
        </authorList>
    </citation>
    <scope>NUCLEOTIDE SEQUENCE [LARGE SCALE GENOMIC DNA]</scope>
    <source>
        <strain evidence="2">5632</strain>
    </source>
</reference>
<organism evidence="1 2">
    <name type="scientific">Mycoplasmopsis agalactiae</name>
    <name type="common">Mycoplasma agalactiae</name>
    <dbReference type="NCBI Taxonomy" id="2110"/>
    <lineage>
        <taxon>Bacteria</taxon>
        <taxon>Bacillati</taxon>
        <taxon>Mycoplasmatota</taxon>
        <taxon>Mycoplasmoidales</taxon>
        <taxon>Metamycoplasmataceae</taxon>
        <taxon>Mycoplasmopsis</taxon>
    </lineage>
</organism>
<dbReference type="Proteomes" id="UP000006902">
    <property type="component" value="Chromosome"/>
</dbReference>
<dbReference type="Gene3D" id="3.90.1200.10">
    <property type="match status" value="1"/>
</dbReference>
<accession>D3VQZ0</accession>
<dbReference type="AlphaFoldDB" id="D3VQZ0"/>
<dbReference type="Pfam" id="PF01633">
    <property type="entry name" value="Choline_kinase"/>
    <property type="match status" value="1"/>
</dbReference>
<proteinExistence type="predicted"/>
<evidence type="ECO:0000313" key="1">
    <source>
        <dbReference type="EMBL" id="CBH40737.1"/>
    </source>
</evidence>
<dbReference type="OrthoDB" id="9803871at2"/>
<dbReference type="KEGG" id="mal:MAGa5270"/>
<dbReference type="PANTHER" id="PTHR40086:SF1">
    <property type="entry name" value="CELL CYCLE REGULATOR CCRZ"/>
    <property type="match status" value="1"/>
</dbReference>
<dbReference type="eggNOG" id="COG0510">
    <property type="taxonomic scope" value="Bacteria"/>
</dbReference>
<dbReference type="InterPro" id="IPR011009">
    <property type="entry name" value="Kinase-like_dom_sf"/>
</dbReference>
<name>D3VQZ0_MYCAA</name>